<evidence type="ECO:0000256" key="5">
    <source>
        <dbReference type="ARBA" id="ARBA00023004"/>
    </source>
</evidence>
<keyword evidence="6" id="KW-0411">Iron-sulfur</keyword>
<sequence length="268" mass="30971">MITVTNIKEYLYCPEKLNLRLENLDITTEEQISGKISKEAFKGFDSIVQRNLWVLNGKMNIRDILNELFKDMPSFLDTIYRRYQEEGIEDPSPIFESLKEDMRFNSWLIAIKTQKLLNDGINGSEAVKILYPPSFIEFKIENPEVGLVGMIDKIEIIDGTYYPIAIKTNLPPLNGVWESDAIQSSAYSFLMEEEFNKDVAVGFINYTKIGSKQPVVNSPLLTNKFIEIFEKLCDMIYEGKKPEIHININKCRLCEYSTMCSYCNQHLL</sequence>
<evidence type="ECO:0000313" key="9">
    <source>
        <dbReference type="Proteomes" id="UP000007490"/>
    </source>
</evidence>
<keyword evidence="4" id="KW-0378">Hydrolase</keyword>
<keyword evidence="8" id="KW-0269">Exonuclease</keyword>
<dbReference type="RefSeq" id="WP_013643890.1">
    <property type="nucleotide sequence ID" value="NC_015216.1"/>
</dbReference>
<keyword evidence="2" id="KW-0540">Nuclease</keyword>
<feature type="domain" description="PD-(D/E)XK endonuclease-like" evidence="7">
    <location>
        <begin position="131"/>
        <end position="260"/>
    </location>
</feature>
<dbReference type="GeneID" id="10276719"/>
<name>F0T8C7_METLA</name>
<evidence type="ECO:0000256" key="6">
    <source>
        <dbReference type="ARBA" id="ARBA00023014"/>
    </source>
</evidence>
<dbReference type="eggNOG" id="arCOG00793">
    <property type="taxonomic scope" value="Archaea"/>
</dbReference>
<dbReference type="HOGENOM" id="CLU_1006891_0_0_2"/>
<dbReference type="InterPro" id="IPR051827">
    <property type="entry name" value="Cas4_exonuclease"/>
</dbReference>
<gene>
    <name evidence="8" type="ordered locus">Metbo_0287</name>
</gene>
<dbReference type="GO" id="GO:0004527">
    <property type="term" value="F:exonuclease activity"/>
    <property type="evidence" value="ECO:0007669"/>
    <property type="project" value="UniProtKB-KW"/>
</dbReference>
<dbReference type="Proteomes" id="UP000007490">
    <property type="component" value="Chromosome"/>
</dbReference>
<keyword evidence="9" id="KW-1185">Reference proteome</keyword>
<keyword evidence="3" id="KW-0479">Metal-binding</keyword>
<dbReference type="STRING" id="877455.Metbo_0287"/>
<dbReference type="Pfam" id="PF12705">
    <property type="entry name" value="PDDEXK_1"/>
    <property type="match status" value="1"/>
</dbReference>
<dbReference type="EMBL" id="CP002551">
    <property type="protein sequence ID" value="ADZ08539.1"/>
    <property type="molecule type" value="Genomic_DNA"/>
</dbReference>
<evidence type="ECO:0000256" key="2">
    <source>
        <dbReference type="ARBA" id="ARBA00022722"/>
    </source>
</evidence>
<proteinExistence type="predicted"/>
<evidence type="ECO:0000313" key="8">
    <source>
        <dbReference type="EMBL" id="ADZ08539.1"/>
    </source>
</evidence>
<organism evidence="8 9">
    <name type="scientific">Methanobacterium lacus (strain AL-21)</name>
    <dbReference type="NCBI Taxonomy" id="877455"/>
    <lineage>
        <taxon>Archaea</taxon>
        <taxon>Methanobacteriati</taxon>
        <taxon>Methanobacteriota</taxon>
        <taxon>Methanomada group</taxon>
        <taxon>Methanobacteria</taxon>
        <taxon>Methanobacteriales</taxon>
        <taxon>Methanobacteriaceae</taxon>
        <taxon>Methanobacterium</taxon>
    </lineage>
</organism>
<dbReference type="PANTHER" id="PTHR36531">
    <property type="entry name" value="CRISPR-ASSOCIATED EXONUCLEASE CAS4"/>
    <property type="match status" value="1"/>
</dbReference>
<comment type="cofactor">
    <cofactor evidence="1">
        <name>[4Fe-4S] cluster</name>
        <dbReference type="ChEBI" id="CHEBI:49883"/>
    </cofactor>
</comment>
<evidence type="ECO:0000256" key="4">
    <source>
        <dbReference type="ARBA" id="ARBA00022801"/>
    </source>
</evidence>
<dbReference type="GO" id="GO:0051536">
    <property type="term" value="F:iron-sulfur cluster binding"/>
    <property type="evidence" value="ECO:0007669"/>
    <property type="project" value="UniProtKB-KW"/>
</dbReference>
<evidence type="ECO:0000256" key="1">
    <source>
        <dbReference type="ARBA" id="ARBA00001966"/>
    </source>
</evidence>
<reference evidence="9" key="1">
    <citation type="submission" date="2011-02" db="EMBL/GenBank/DDBJ databases">
        <title>Complete sequence of Methanobacterium sp. AL-21.</title>
        <authorList>
            <consortium name="US DOE Joint Genome Institute"/>
            <person name="Lucas S."/>
            <person name="Copeland A."/>
            <person name="Lapidus A."/>
            <person name="Cheng J.-F."/>
            <person name="Goodwin L."/>
            <person name="Pitluck S."/>
            <person name="Chertkov O."/>
            <person name="Detter J.C."/>
            <person name="Han C."/>
            <person name="Tapia R."/>
            <person name="Land M."/>
            <person name="Hauser L."/>
            <person name="Kyrpides N."/>
            <person name="Ivanova N."/>
            <person name="Mikhailova N."/>
            <person name="Pagani I."/>
            <person name="Cadillo-Quiroz H."/>
            <person name="Imachi H."/>
            <person name="Zinder S."/>
            <person name="Liu W."/>
            <person name="Woyke T."/>
        </authorList>
    </citation>
    <scope>NUCLEOTIDE SEQUENCE [LARGE SCALE GENOMIC DNA]</scope>
    <source>
        <strain evidence="9">AL-21</strain>
    </source>
</reference>
<dbReference type="GO" id="GO:0046872">
    <property type="term" value="F:metal ion binding"/>
    <property type="evidence" value="ECO:0007669"/>
    <property type="project" value="UniProtKB-KW"/>
</dbReference>
<dbReference type="Gene3D" id="3.90.320.10">
    <property type="match status" value="1"/>
</dbReference>
<dbReference type="InterPro" id="IPR038726">
    <property type="entry name" value="PDDEXK_AddAB-type"/>
</dbReference>
<dbReference type="OrthoDB" id="26676at2157"/>
<dbReference type="InterPro" id="IPR011604">
    <property type="entry name" value="PDDEXK-like_dom_sf"/>
</dbReference>
<dbReference type="KEGG" id="mel:Metbo_0287"/>
<keyword evidence="5" id="KW-0408">Iron</keyword>
<evidence type="ECO:0000259" key="7">
    <source>
        <dbReference type="Pfam" id="PF12705"/>
    </source>
</evidence>
<evidence type="ECO:0000256" key="3">
    <source>
        <dbReference type="ARBA" id="ARBA00022723"/>
    </source>
</evidence>
<reference evidence="8 9" key="2">
    <citation type="journal article" date="2014" name="Int. J. Syst. Evol. Microbiol.">
        <title>Methanobacterium paludis sp. nov. and a novel strain of Methanobacterium lacus isolated from northern peatlands.</title>
        <authorList>
            <person name="Cadillo-Quiroz H."/>
            <person name="Brauer S.L."/>
            <person name="Goodson N."/>
            <person name="Yavitt J.B."/>
            <person name="Zinder S.H."/>
        </authorList>
    </citation>
    <scope>NUCLEOTIDE SEQUENCE [LARGE SCALE GENOMIC DNA]</scope>
    <source>
        <strain evidence="8 9">AL-21</strain>
    </source>
</reference>
<protein>
    <submittedName>
        <fullName evidence="8">RecB family exonuclease</fullName>
    </submittedName>
</protein>
<dbReference type="AlphaFoldDB" id="F0T8C7"/>
<dbReference type="PANTHER" id="PTHR36531:SF6">
    <property type="entry name" value="DNA REPLICATION ATP-DEPENDENT HELICASE_NUCLEASE DNA2"/>
    <property type="match status" value="1"/>
</dbReference>
<accession>F0T8C7</accession>